<dbReference type="PROSITE" id="PS51736">
    <property type="entry name" value="RECOMBINASES_3"/>
    <property type="match status" value="1"/>
</dbReference>
<dbReference type="CDD" id="cd03768">
    <property type="entry name" value="SR_ResInv"/>
    <property type="match status" value="1"/>
</dbReference>
<dbReference type="SUPFAM" id="SSF53041">
    <property type="entry name" value="Resolvase-like"/>
    <property type="match status" value="1"/>
</dbReference>
<evidence type="ECO:0000259" key="3">
    <source>
        <dbReference type="PROSITE" id="PS51736"/>
    </source>
</evidence>
<gene>
    <name evidence="4" type="ORF">METZ01_LOCUS506879</name>
</gene>
<dbReference type="GO" id="GO:0003677">
    <property type="term" value="F:DNA binding"/>
    <property type="evidence" value="ECO:0007669"/>
    <property type="project" value="UniProtKB-KW"/>
</dbReference>
<evidence type="ECO:0000256" key="2">
    <source>
        <dbReference type="ARBA" id="ARBA00023172"/>
    </source>
</evidence>
<dbReference type="Pfam" id="PF00239">
    <property type="entry name" value="Resolvase"/>
    <property type="match status" value="1"/>
</dbReference>
<feature type="non-terminal residue" evidence="4">
    <location>
        <position position="231"/>
    </location>
</feature>
<name>A0A383ECE3_9ZZZZ</name>
<proteinExistence type="predicted"/>
<keyword evidence="2" id="KW-0233">DNA recombination</keyword>
<dbReference type="InterPro" id="IPR036162">
    <property type="entry name" value="Resolvase-like_N_sf"/>
</dbReference>
<accession>A0A383ECE3</accession>
<dbReference type="PANTHER" id="PTHR30461">
    <property type="entry name" value="DNA-INVERTASE FROM LAMBDOID PROPHAGE"/>
    <property type="match status" value="1"/>
</dbReference>
<evidence type="ECO:0000313" key="4">
    <source>
        <dbReference type="EMBL" id="SVE54025.1"/>
    </source>
</evidence>
<dbReference type="Gene3D" id="3.40.50.1390">
    <property type="entry name" value="Resolvase, N-terminal catalytic domain"/>
    <property type="match status" value="1"/>
</dbReference>
<evidence type="ECO:0000256" key="1">
    <source>
        <dbReference type="ARBA" id="ARBA00023125"/>
    </source>
</evidence>
<reference evidence="4" key="1">
    <citation type="submission" date="2018-05" db="EMBL/GenBank/DDBJ databases">
        <authorList>
            <person name="Lanie J.A."/>
            <person name="Ng W.-L."/>
            <person name="Kazmierczak K.M."/>
            <person name="Andrzejewski T.M."/>
            <person name="Davidsen T.M."/>
            <person name="Wayne K.J."/>
            <person name="Tettelin H."/>
            <person name="Glass J.I."/>
            <person name="Rusch D."/>
            <person name="Podicherti R."/>
            <person name="Tsui H.-C.T."/>
            <person name="Winkler M.E."/>
        </authorList>
    </citation>
    <scope>NUCLEOTIDE SEQUENCE</scope>
</reference>
<dbReference type="InterPro" id="IPR006119">
    <property type="entry name" value="Resolv_N"/>
</dbReference>
<dbReference type="GO" id="GO:0000150">
    <property type="term" value="F:DNA strand exchange activity"/>
    <property type="evidence" value="ECO:0007669"/>
    <property type="project" value="InterPro"/>
</dbReference>
<dbReference type="AlphaFoldDB" id="A0A383ECE3"/>
<dbReference type="InterPro" id="IPR050639">
    <property type="entry name" value="SSR_resolvase"/>
</dbReference>
<feature type="non-terminal residue" evidence="4">
    <location>
        <position position="1"/>
    </location>
</feature>
<dbReference type="PANTHER" id="PTHR30461:SF2">
    <property type="entry name" value="SERINE RECOMBINASE PINE-RELATED"/>
    <property type="match status" value="1"/>
</dbReference>
<protein>
    <recommendedName>
        <fullName evidence="3">Resolvase/invertase-type recombinase catalytic domain-containing protein</fullName>
    </recommendedName>
</protein>
<dbReference type="SMART" id="SM00857">
    <property type="entry name" value="Resolvase"/>
    <property type="match status" value="1"/>
</dbReference>
<feature type="domain" description="Resolvase/invertase-type recombinase catalytic" evidence="3">
    <location>
        <begin position="41"/>
        <end position="185"/>
    </location>
</feature>
<organism evidence="4">
    <name type="scientific">marine metagenome</name>
    <dbReference type="NCBI Taxonomy" id="408172"/>
    <lineage>
        <taxon>unclassified sequences</taxon>
        <taxon>metagenomes</taxon>
        <taxon>ecological metagenomes</taxon>
    </lineage>
</organism>
<dbReference type="EMBL" id="UINC01224415">
    <property type="protein sequence ID" value="SVE54025.1"/>
    <property type="molecule type" value="Genomic_DNA"/>
</dbReference>
<keyword evidence="1" id="KW-0238">DNA-binding</keyword>
<sequence length="231" mass="26385">LKSLFLEQFSYILTKYIPEMRFQDLVKIGLASGNISKSRLRVALYASNSSDGHTTEYQLQELEKIVEFNGWQIIKKFVDHGISESKGASKRPAFNSMCTGIMSKEFDLIMAWSVDRLAKSFQHLEIFFNKLYSKNIDLFLYKQGVNTTLPTGKIMFQMLSVFSDFERTMVKERINAGLTRAKAKGKKLGRPKVLPEVENKIKELRSTGKGIRKIASDLRVGVCTVKRVIDR</sequence>